<proteinExistence type="predicted"/>
<dbReference type="NCBIfam" id="TIGR03590">
    <property type="entry name" value="PseG"/>
    <property type="match status" value="1"/>
</dbReference>
<name>A0A6J6XQ07_9ZZZZ</name>
<dbReference type="AlphaFoldDB" id="A0A6J6XQ07"/>
<dbReference type="Gene3D" id="3.40.50.11190">
    <property type="match status" value="1"/>
</dbReference>
<sequence length="338" mass="35556">MVDRKVAVLRADASGLNGVGHVMRSLALGEALLDAAFDVVLASVDLPAGMREEARKCGITVVDLQCLPFGAADATATLSLNGSVLVVDGYKFEREFFSELENRATSFIVIDDNVETKALAPSVVINQNPHATTEMYAQLSGNPKLLLGLQYALLRREVREATKQSINTVAGKVFVAMGGSDFLNLTGPIVLALKDLDIELCVAVGPTNSQRKQIEDVVQSLPRARVIHQADYITELASSSLAILAAGSSLWEAAALGVPSIGLIVADNQIGASVGAEHCGISLSLDVRSGLHKESIVSNVESLLTTSNGALAKMATATRSEVDEFGSMRALQAIGPNS</sequence>
<protein>
    <submittedName>
        <fullName evidence="1">Unannotated protein</fullName>
    </submittedName>
</protein>
<reference evidence="1" key="1">
    <citation type="submission" date="2020-05" db="EMBL/GenBank/DDBJ databases">
        <authorList>
            <person name="Chiriac C."/>
            <person name="Salcher M."/>
            <person name="Ghai R."/>
            <person name="Kavagutti S V."/>
        </authorList>
    </citation>
    <scope>NUCLEOTIDE SEQUENCE</scope>
</reference>
<gene>
    <name evidence="1" type="ORF">UFOPK2975_01046</name>
</gene>
<dbReference type="EMBL" id="CAFAAG010000087">
    <property type="protein sequence ID" value="CAB4797266.1"/>
    <property type="molecule type" value="Genomic_DNA"/>
</dbReference>
<accession>A0A6J6XQ07</accession>
<dbReference type="SUPFAM" id="SSF53756">
    <property type="entry name" value="UDP-Glycosyltransferase/glycogen phosphorylase"/>
    <property type="match status" value="1"/>
</dbReference>
<organism evidence="1">
    <name type="scientific">freshwater metagenome</name>
    <dbReference type="NCBI Taxonomy" id="449393"/>
    <lineage>
        <taxon>unclassified sequences</taxon>
        <taxon>metagenomes</taxon>
        <taxon>ecological metagenomes</taxon>
    </lineage>
</organism>
<dbReference type="InterPro" id="IPR020023">
    <property type="entry name" value="PseG"/>
</dbReference>
<dbReference type="Gene3D" id="3.40.50.2000">
    <property type="entry name" value="Glycogen Phosphorylase B"/>
    <property type="match status" value="1"/>
</dbReference>
<evidence type="ECO:0000313" key="1">
    <source>
        <dbReference type="EMBL" id="CAB4797266.1"/>
    </source>
</evidence>